<comment type="caution">
    <text evidence="1">The sequence shown here is derived from an EMBL/GenBank/DDBJ whole genome shotgun (WGS) entry which is preliminary data.</text>
</comment>
<dbReference type="EMBL" id="PHFW01000003">
    <property type="protein sequence ID" value="PQM26648.1"/>
    <property type="molecule type" value="Genomic_DNA"/>
</dbReference>
<organism evidence="1 2">
    <name type="scientific">Sphingopyxis lindanitolerans</name>
    <dbReference type="NCBI Taxonomy" id="2054227"/>
    <lineage>
        <taxon>Bacteria</taxon>
        <taxon>Pseudomonadati</taxon>
        <taxon>Pseudomonadota</taxon>
        <taxon>Alphaproteobacteria</taxon>
        <taxon>Sphingomonadales</taxon>
        <taxon>Sphingomonadaceae</taxon>
        <taxon>Sphingopyxis</taxon>
    </lineage>
</organism>
<gene>
    <name evidence="1" type="ORF">CVO77_16710</name>
</gene>
<evidence type="ECO:0000313" key="1">
    <source>
        <dbReference type="EMBL" id="PQM26648.1"/>
    </source>
</evidence>
<keyword evidence="2" id="KW-1185">Reference proteome</keyword>
<evidence type="ECO:0000313" key="2">
    <source>
        <dbReference type="Proteomes" id="UP000238954"/>
    </source>
</evidence>
<protein>
    <submittedName>
        <fullName evidence="1">Uncharacterized protein</fullName>
    </submittedName>
</protein>
<sequence>MWSIISPNSAMPTLIAPHEYGLWLAGDMREVGIAASGAVGPRQTCIARKPNSPVQPGSRANISVAAARRIRALS</sequence>
<accession>A0A2S8B2W6</accession>
<dbReference type="Proteomes" id="UP000238954">
    <property type="component" value="Chromosome"/>
</dbReference>
<dbReference type="AlphaFoldDB" id="A0A2S8B2W6"/>
<reference evidence="2" key="1">
    <citation type="submission" date="2017-11" db="EMBL/GenBank/DDBJ databases">
        <title>The complete genome sequence of Sphingopyxis pomeranensis sp. nov. strain WS5A3p.</title>
        <authorList>
            <person name="Kaminski M.A."/>
        </authorList>
    </citation>
    <scope>NUCLEOTIDE SEQUENCE [LARGE SCALE GENOMIC DNA]</scope>
    <source>
        <strain evidence="2">WS5A3p</strain>
    </source>
</reference>
<name>A0A2S8B2W6_9SPHN</name>
<proteinExistence type="predicted"/>